<dbReference type="PANTHER" id="PTHR30636">
    <property type="entry name" value="UPF0701 PROTEIN YICC"/>
    <property type="match status" value="1"/>
</dbReference>
<comment type="cofactor">
    <cofactor evidence="1">
        <name>a divalent metal cation</name>
        <dbReference type="ChEBI" id="CHEBI:60240"/>
    </cofactor>
</comment>
<keyword evidence="4" id="KW-0378">Hydrolase</keyword>
<evidence type="ECO:0000313" key="8">
    <source>
        <dbReference type="EMBL" id="SVA30819.1"/>
    </source>
</evidence>
<protein>
    <recommendedName>
        <fullName evidence="9">YicC family protein</fullName>
    </recommendedName>
</protein>
<dbReference type="Pfam" id="PF03755">
    <property type="entry name" value="YicC-like_N"/>
    <property type="match status" value="1"/>
</dbReference>
<dbReference type="InterPro" id="IPR005229">
    <property type="entry name" value="YicC/YloC-like"/>
</dbReference>
<evidence type="ECO:0000256" key="1">
    <source>
        <dbReference type="ARBA" id="ARBA00001968"/>
    </source>
</evidence>
<dbReference type="NCBIfam" id="TIGR00255">
    <property type="entry name" value="YicC/YloC family endoribonuclease"/>
    <property type="match status" value="1"/>
</dbReference>
<feature type="domain" description="Endoribonuclease YicC-like N-terminal" evidence="6">
    <location>
        <begin position="2"/>
        <end position="151"/>
    </location>
</feature>
<reference evidence="8" key="1">
    <citation type="submission" date="2018-05" db="EMBL/GenBank/DDBJ databases">
        <authorList>
            <person name="Lanie J.A."/>
            <person name="Ng W.-L."/>
            <person name="Kazmierczak K.M."/>
            <person name="Andrzejewski T.M."/>
            <person name="Davidsen T.M."/>
            <person name="Wayne K.J."/>
            <person name="Tettelin H."/>
            <person name="Glass J.I."/>
            <person name="Rusch D."/>
            <person name="Podicherti R."/>
            <person name="Tsui H.-C.T."/>
            <person name="Winkler M.E."/>
        </authorList>
    </citation>
    <scope>NUCLEOTIDE SEQUENCE</scope>
</reference>
<keyword evidence="3" id="KW-0255">Endonuclease</keyword>
<keyword evidence="2" id="KW-0540">Nuclease</keyword>
<dbReference type="InterPro" id="IPR013551">
    <property type="entry name" value="YicC-like_C"/>
</dbReference>
<name>A0A381URM2_9ZZZZ</name>
<evidence type="ECO:0000256" key="3">
    <source>
        <dbReference type="ARBA" id="ARBA00022759"/>
    </source>
</evidence>
<dbReference type="AlphaFoldDB" id="A0A381URM2"/>
<dbReference type="Pfam" id="PF08340">
    <property type="entry name" value="YicC-like_C"/>
    <property type="match status" value="1"/>
</dbReference>
<dbReference type="InterPro" id="IPR013527">
    <property type="entry name" value="YicC-like_N"/>
</dbReference>
<dbReference type="GO" id="GO:0016787">
    <property type="term" value="F:hydrolase activity"/>
    <property type="evidence" value="ECO:0007669"/>
    <property type="project" value="UniProtKB-KW"/>
</dbReference>
<proteinExistence type="inferred from homology"/>
<dbReference type="EMBL" id="UINC01006991">
    <property type="protein sequence ID" value="SVA30819.1"/>
    <property type="molecule type" value="Genomic_DNA"/>
</dbReference>
<organism evidence="8">
    <name type="scientific">marine metagenome</name>
    <dbReference type="NCBI Taxonomy" id="408172"/>
    <lineage>
        <taxon>unclassified sequences</taxon>
        <taxon>metagenomes</taxon>
        <taxon>ecological metagenomes</taxon>
    </lineage>
</organism>
<comment type="similarity">
    <text evidence="5">Belongs to the YicC/YloC family.</text>
</comment>
<gene>
    <name evidence="8" type="ORF">METZ01_LOCUS83673</name>
</gene>
<evidence type="ECO:0000256" key="2">
    <source>
        <dbReference type="ARBA" id="ARBA00022722"/>
    </source>
</evidence>
<dbReference type="GO" id="GO:0004521">
    <property type="term" value="F:RNA endonuclease activity"/>
    <property type="evidence" value="ECO:0007669"/>
    <property type="project" value="InterPro"/>
</dbReference>
<dbReference type="PANTHER" id="PTHR30636:SF3">
    <property type="entry name" value="UPF0701 PROTEIN YICC"/>
    <property type="match status" value="1"/>
</dbReference>
<evidence type="ECO:0000259" key="6">
    <source>
        <dbReference type="Pfam" id="PF03755"/>
    </source>
</evidence>
<accession>A0A381URM2</accession>
<feature type="domain" description="Endoribonuclease YicC-like C-terminal" evidence="7">
    <location>
        <begin position="169"/>
        <end position="284"/>
    </location>
</feature>
<evidence type="ECO:0000256" key="4">
    <source>
        <dbReference type="ARBA" id="ARBA00022801"/>
    </source>
</evidence>
<evidence type="ECO:0008006" key="9">
    <source>
        <dbReference type="Google" id="ProtNLM"/>
    </source>
</evidence>
<sequence>MIKSMTAYSSTILNLKNYKVIIEIKCLNSKNLDISCKMPSELKEKDNSIRTLISKNLQRGKIDFILYFEKDLNYNPTIINSKIVSDNIKELKKIADGDVADLLKIAIQMPNAYNVVKDSHAVKEWSKIRKEITKTIAHADKYRINEGLEIQKDVTNKIKNIKRSIIKVDKLKHRRIKKIKNKIKEEIVNLNLKIDDNRFEQELIYYLEKYDINEEIVRLNSHINFFTSVVKSKSPNGKKLGFISQEMGREINTVGAKSYDAEMQKIVIEMKDELEKIKEQIFNIL</sequence>
<evidence type="ECO:0000259" key="7">
    <source>
        <dbReference type="Pfam" id="PF08340"/>
    </source>
</evidence>
<evidence type="ECO:0000256" key="5">
    <source>
        <dbReference type="ARBA" id="ARBA00035648"/>
    </source>
</evidence>